<feature type="compositionally biased region" description="Basic and acidic residues" evidence="1">
    <location>
        <begin position="658"/>
        <end position="671"/>
    </location>
</feature>
<dbReference type="Gene3D" id="3.90.1300.10">
    <property type="entry name" value="Amidase signature (AS) domain"/>
    <property type="match status" value="1"/>
</dbReference>
<dbReference type="EMBL" id="MU004192">
    <property type="protein sequence ID" value="KAF2493173.1"/>
    <property type="molecule type" value="Genomic_DNA"/>
</dbReference>
<accession>A0A6A6QN50</accession>
<dbReference type="SUPFAM" id="SSF75304">
    <property type="entry name" value="Amidase signature (AS) enzymes"/>
    <property type="match status" value="1"/>
</dbReference>
<evidence type="ECO:0000313" key="4">
    <source>
        <dbReference type="Proteomes" id="UP000799750"/>
    </source>
</evidence>
<organism evidence="3 4">
    <name type="scientific">Lophium mytilinum</name>
    <dbReference type="NCBI Taxonomy" id="390894"/>
    <lineage>
        <taxon>Eukaryota</taxon>
        <taxon>Fungi</taxon>
        <taxon>Dikarya</taxon>
        <taxon>Ascomycota</taxon>
        <taxon>Pezizomycotina</taxon>
        <taxon>Dothideomycetes</taxon>
        <taxon>Pleosporomycetidae</taxon>
        <taxon>Mytilinidiales</taxon>
        <taxon>Mytilinidiaceae</taxon>
        <taxon>Lophium</taxon>
    </lineage>
</organism>
<dbReference type="PANTHER" id="PTHR46310">
    <property type="entry name" value="AMIDASE 1"/>
    <property type="match status" value="1"/>
</dbReference>
<dbReference type="Pfam" id="PF01425">
    <property type="entry name" value="Amidase"/>
    <property type="match status" value="1"/>
</dbReference>
<name>A0A6A6QN50_9PEZI</name>
<keyword evidence="4" id="KW-1185">Reference proteome</keyword>
<evidence type="ECO:0000259" key="2">
    <source>
        <dbReference type="Pfam" id="PF01425"/>
    </source>
</evidence>
<evidence type="ECO:0000313" key="3">
    <source>
        <dbReference type="EMBL" id="KAF2493173.1"/>
    </source>
</evidence>
<dbReference type="InterPro" id="IPR023631">
    <property type="entry name" value="Amidase_dom"/>
</dbReference>
<dbReference type="AlphaFoldDB" id="A0A6A6QN50"/>
<dbReference type="PANTHER" id="PTHR46310:SF7">
    <property type="entry name" value="AMIDASE 1"/>
    <property type="match status" value="1"/>
</dbReference>
<dbReference type="Proteomes" id="UP000799750">
    <property type="component" value="Unassembled WGS sequence"/>
</dbReference>
<evidence type="ECO:0000256" key="1">
    <source>
        <dbReference type="SAM" id="MobiDB-lite"/>
    </source>
</evidence>
<feature type="domain" description="Amidase" evidence="2">
    <location>
        <begin position="192"/>
        <end position="617"/>
    </location>
</feature>
<proteinExistence type="predicted"/>
<feature type="region of interest" description="Disordered" evidence="1">
    <location>
        <begin position="647"/>
        <end position="681"/>
    </location>
</feature>
<dbReference type="OrthoDB" id="5423360at2759"/>
<sequence>MAPRTTLTIGGSDFLVHEEPTFSIHPSEDHAPLFTPLTLFSWDKPLSSGKDLRENTYRDIIKAKFASFDDVWNEGFSDIEIIRGASSSIGYRSNPGQQKKSSSPWIEQRLEYTSIKDHGPRTHEKIPDGPYVANPQGDVFAVSRLFEDSQQCFIGGSLSRKFHVDRPHQAYGWLQTDRIAVPSRLYSEERSGIKPLAGLRFAVKDLIDVKGLETGGGSLAYRSVQDPAHASAPFINQLIADGAVLVGKMRCTQFGDGQDPLERFEEITPFNPRGDGFQKPSSSSSGSAAACAAYEWLDFTIGTDTGGSIRHPAGVNGLYGMRPSLGSVDSSGIIVTPLMDTAGVFARTAQALQAVTKSMAHSKFPLMRTPSHKQLNKWKIKLLYPVRSSKASPSDAPRLFPNPDQVTEQPEADAIFESTISTLESAFSVTRQTFSLDAFWASTHPADLPADLVEATGLIYQHIVYPSIHTNIVQPLREAYAAKNSGRAPFIEPILAARLEYGAKVTSAETAAAEKALKSFGDWVNNFLLAPSEDEDPDTIPILVFPQAWGTPAYRDQVNPRTDTLFWTGFSLYGISYCSGCVDVTVPVGEIGFHSKISQTKEKLPVALSVLAKKGMDGVVTELLKILEQEGALKGVEVGRTLYGDGVEEVEANPQNDGKNKRPTEAVEESKSGTSKRTKHE</sequence>
<gene>
    <name evidence="3" type="ORF">BU16DRAFT_489597</name>
</gene>
<dbReference type="InterPro" id="IPR036928">
    <property type="entry name" value="AS_sf"/>
</dbReference>
<reference evidence="3" key="1">
    <citation type="journal article" date="2020" name="Stud. Mycol.">
        <title>101 Dothideomycetes genomes: a test case for predicting lifestyles and emergence of pathogens.</title>
        <authorList>
            <person name="Haridas S."/>
            <person name="Albert R."/>
            <person name="Binder M."/>
            <person name="Bloem J."/>
            <person name="Labutti K."/>
            <person name="Salamov A."/>
            <person name="Andreopoulos B."/>
            <person name="Baker S."/>
            <person name="Barry K."/>
            <person name="Bills G."/>
            <person name="Bluhm B."/>
            <person name="Cannon C."/>
            <person name="Castanera R."/>
            <person name="Culley D."/>
            <person name="Daum C."/>
            <person name="Ezra D."/>
            <person name="Gonzalez J."/>
            <person name="Henrissat B."/>
            <person name="Kuo A."/>
            <person name="Liang C."/>
            <person name="Lipzen A."/>
            <person name="Lutzoni F."/>
            <person name="Magnuson J."/>
            <person name="Mondo S."/>
            <person name="Nolan M."/>
            <person name="Ohm R."/>
            <person name="Pangilinan J."/>
            <person name="Park H.-J."/>
            <person name="Ramirez L."/>
            <person name="Alfaro M."/>
            <person name="Sun H."/>
            <person name="Tritt A."/>
            <person name="Yoshinaga Y."/>
            <person name="Zwiers L.-H."/>
            <person name="Turgeon B."/>
            <person name="Goodwin S."/>
            <person name="Spatafora J."/>
            <person name="Crous P."/>
            <person name="Grigoriev I."/>
        </authorList>
    </citation>
    <scope>NUCLEOTIDE SEQUENCE</scope>
    <source>
        <strain evidence="3">CBS 269.34</strain>
    </source>
</reference>
<protein>
    <submittedName>
        <fullName evidence="3">Amidase signature enzyme</fullName>
    </submittedName>
</protein>